<dbReference type="InterPro" id="IPR029063">
    <property type="entry name" value="SAM-dependent_MTases_sf"/>
</dbReference>
<reference evidence="2" key="1">
    <citation type="journal article" date="2015" name="Nature">
        <title>Complex archaea that bridge the gap between prokaryotes and eukaryotes.</title>
        <authorList>
            <person name="Spang A."/>
            <person name="Saw J.H."/>
            <person name="Jorgensen S.L."/>
            <person name="Zaremba-Niedzwiedzka K."/>
            <person name="Martijn J."/>
            <person name="Lind A.E."/>
            <person name="van Eijk R."/>
            <person name="Schleper C."/>
            <person name="Guy L."/>
            <person name="Ettema T.J."/>
        </authorList>
    </citation>
    <scope>NUCLEOTIDE SEQUENCE</scope>
</reference>
<dbReference type="SUPFAM" id="SSF53335">
    <property type="entry name" value="S-adenosyl-L-methionine-dependent methyltransferases"/>
    <property type="match status" value="1"/>
</dbReference>
<name>A0A0F9BA53_9ZZZZ</name>
<proteinExistence type="predicted"/>
<dbReference type="AlphaFoldDB" id="A0A0F9BA53"/>
<protein>
    <recommendedName>
        <fullName evidence="3">Methyltransferase domain-containing protein</fullName>
    </recommendedName>
</protein>
<dbReference type="Pfam" id="PF13578">
    <property type="entry name" value="Methyltransf_24"/>
    <property type="match status" value="1"/>
</dbReference>
<accession>A0A0F9BA53</accession>
<dbReference type="Gene3D" id="3.40.50.150">
    <property type="entry name" value="Vaccinia Virus protein VP39"/>
    <property type="match status" value="1"/>
</dbReference>
<evidence type="ECO:0000256" key="1">
    <source>
        <dbReference type="SAM" id="MobiDB-lite"/>
    </source>
</evidence>
<dbReference type="EMBL" id="LAZR01041960">
    <property type="protein sequence ID" value="KKL10687.1"/>
    <property type="molecule type" value="Genomic_DNA"/>
</dbReference>
<evidence type="ECO:0000313" key="2">
    <source>
        <dbReference type="EMBL" id="KKL10687.1"/>
    </source>
</evidence>
<organism evidence="2">
    <name type="scientific">marine sediment metagenome</name>
    <dbReference type="NCBI Taxonomy" id="412755"/>
    <lineage>
        <taxon>unclassified sequences</taxon>
        <taxon>metagenomes</taxon>
        <taxon>ecological metagenomes</taxon>
    </lineage>
</organism>
<gene>
    <name evidence="2" type="ORF">LCGC14_2553340</name>
</gene>
<sequence length="264" mass="29817">MGLTAQDLQKIWDSCYIENFISEMLGVLEYVEKVDPLNTIIEIGTGLGGSARVWEASLPPGDGLFIGVDHNLDIVGRWAGKVEAITSCTPCRTGNWEVEWQKDNVVKFKSDRQVYLVIGDSAAPETAHTVKSLLQERLADFLYHDGAHWFHTPCWDYHYFQHMIRDGGLLCVADIGGLTEDPMSGCQAVYYSLPEPKVPKVSGHRQGMGMWYKQPGYIFDAQETIDRFQVVGTDAEKQARRAELGLPDEHEQDRLAELERQRNK</sequence>
<comment type="caution">
    <text evidence="2">The sequence shown here is derived from an EMBL/GenBank/DDBJ whole genome shotgun (WGS) entry which is preliminary data.</text>
</comment>
<feature type="region of interest" description="Disordered" evidence="1">
    <location>
        <begin position="239"/>
        <end position="264"/>
    </location>
</feature>
<evidence type="ECO:0008006" key="3">
    <source>
        <dbReference type="Google" id="ProtNLM"/>
    </source>
</evidence>